<comment type="similarity">
    <text evidence="5">Belongs to the YqgF HJR family.</text>
</comment>
<evidence type="ECO:0000259" key="6">
    <source>
        <dbReference type="SMART" id="SM00732"/>
    </source>
</evidence>
<dbReference type="EMBL" id="AEEH01000050">
    <property type="protein sequence ID" value="EFM24610.1"/>
    <property type="molecule type" value="Genomic_DNA"/>
</dbReference>
<dbReference type="EC" id="3.1.-.-" evidence="5"/>
<dbReference type="Proteomes" id="UP000003280">
    <property type="component" value="Unassembled WGS sequence"/>
</dbReference>
<dbReference type="Pfam" id="PF03652">
    <property type="entry name" value="RuvX"/>
    <property type="match status" value="1"/>
</dbReference>
<dbReference type="PANTHER" id="PTHR33317:SF4">
    <property type="entry name" value="POLYNUCLEOTIDYL TRANSFERASE, RIBONUCLEASE H-LIKE SUPERFAMILY PROTEIN"/>
    <property type="match status" value="1"/>
</dbReference>
<keyword evidence="4 5" id="KW-0378">Hydrolase</keyword>
<sequence length="141" mass="16058">MNRFLGLDVGDKYIGVSISDTTCTIASNLVTIRRTSNDKAYEEIEGILNDYNIGTVVVGVPINMDGSDTVMSKRIRKFARKLTPKFGVEVIFQDERFTSIEAERTLIQSNVRRENRKKYIDQLAASIILQTYIDRMNNDND</sequence>
<gene>
    <name evidence="7" type="ORF">HMPREF9225_1746</name>
</gene>
<dbReference type="AlphaFoldDB" id="E0NNK7"/>
<keyword evidence="1 5" id="KW-0963">Cytoplasm</keyword>
<dbReference type="SMART" id="SM00732">
    <property type="entry name" value="YqgFc"/>
    <property type="match status" value="1"/>
</dbReference>
<dbReference type="SUPFAM" id="SSF53098">
    <property type="entry name" value="Ribonuclease H-like"/>
    <property type="match status" value="1"/>
</dbReference>
<comment type="function">
    <text evidence="5">Could be a nuclease involved in processing of the 5'-end of pre-16S rRNA.</text>
</comment>
<dbReference type="InterPro" id="IPR006641">
    <property type="entry name" value="YqgF/RNaseH-like_dom"/>
</dbReference>
<dbReference type="RefSeq" id="WP_008902521.1">
    <property type="nucleotide sequence ID" value="NZ_GL397071.1"/>
</dbReference>
<dbReference type="NCBIfam" id="TIGR00250">
    <property type="entry name" value="RNAse_H_YqgF"/>
    <property type="match status" value="1"/>
</dbReference>
<dbReference type="eggNOG" id="COG0816">
    <property type="taxonomic scope" value="Bacteria"/>
</dbReference>
<keyword evidence="8" id="KW-1185">Reference proteome</keyword>
<proteinExistence type="inferred from homology"/>
<dbReference type="InterPro" id="IPR005227">
    <property type="entry name" value="YqgF"/>
</dbReference>
<keyword evidence="3 5" id="KW-0540">Nuclease</keyword>
<dbReference type="PANTHER" id="PTHR33317">
    <property type="entry name" value="POLYNUCLEOTIDYL TRANSFERASE, RIBONUCLEASE H-LIKE SUPERFAMILY PROTEIN"/>
    <property type="match status" value="1"/>
</dbReference>
<comment type="caution">
    <text evidence="7">The sequence shown here is derived from an EMBL/GenBank/DDBJ whole genome shotgun (WGS) entry which is preliminary data.</text>
</comment>
<evidence type="ECO:0000256" key="1">
    <source>
        <dbReference type="ARBA" id="ARBA00022490"/>
    </source>
</evidence>
<evidence type="ECO:0000256" key="2">
    <source>
        <dbReference type="ARBA" id="ARBA00022517"/>
    </source>
</evidence>
<dbReference type="GO" id="GO:0004518">
    <property type="term" value="F:nuclease activity"/>
    <property type="evidence" value="ECO:0007669"/>
    <property type="project" value="UniProtKB-KW"/>
</dbReference>
<dbReference type="GO" id="GO:0000967">
    <property type="term" value="P:rRNA 5'-end processing"/>
    <property type="evidence" value="ECO:0007669"/>
    <property type="project" value="UniProtKB-UniRule"/>
</dbReference>
<accession>E0NNK7</accession>
<dbReference type="OrthoDB" id="9796140at2"/>
<keyword evidence="2 5" id="KW-0690">Ribosome biogenesis</keyword>
<evidence type="ECO:0000313" key="8">
    <source>
        <dbReference type="Proteomes" id="UP000003280"/>
    </source>
</evidence>
<evidence type="ECO:0000256" key="4">
    <source>
        <dbReference type="ARBA" id="ARBA00022801"/>
    </source>
</evidence>
<dbReference type="STRING" id="862517.HMPREF9225_1746"/>
<dbReference type="InterPro" id="IPR037027">
    <property type="entry name" value="YqgF/RNaseH-like_dom_sf"/>
</dbReference>
<reference evidence="7 8" key="1">
    <citation type="submission" date="2010-07" db="EMBL/GenBank/DDBJ databases">
        <authorList>
            <person name="Muzny D."/>
            <person name="Qin X."/>
            <person name="Deng J."/>
            <person name="Jiang H."/>
            <person name="Liu Y."/>
            <person name="Qu J."/>
            <person name="Song X.-Z."/>
            <person name="Zhang L."/>
            <person name="Thornton R."/>
            <person name="Coyle M."/>
            <person name="Francisco L."/>
            <person name="Jackson L."/>
            <person name="Javaid M."/>
            <person name="Korchina V."/>
            <person name="Kovar C."/>
            <person name="Mata R."/>
            <person name="Mathew T."/>
            <person name="Ngo R."/>
            <person name="Nguyen L."/>
            <person name="Nguyen N."/>
            <person name="Okwuonu G."/>
            <person name="Ongeri F."/>
            <person name="Pham C."/>
            <person name="Simmons D."/>
            <person name="Wilczek-Boney K."/>
            <person name="Hale W."/>
            <person name="Jakkamsetti A."/>
            <person name="Pham P."/>
            <person name="Ruth R."/>
            <person name="San Lucas F."/>
            <person name="Warren J."/>
            <person name="Zhang J."/>
            <person name="Zhao Z."/>
            <person name="Zhou C."/>
            <person name="Zhu D."/>
            <person name="Lee S."/>
            <person name="Bess C."/>
            <person name="Blankenburg K."/>
            <person name="Forbes L."/>
            <person name="Fu Q."/>
            <person name="Gubbala S."/>
            <person name="Hirani K."/>
            <person name="Jayaseelan J.C."/>
            <person name="Lara F."/>
            <person name="Munidasa M."/>
            <person name="Palculict T."/>
            <person name="Patil S."/>
            <person name="Pu L.-L."/>
            <person name="Saada N."/>
            <person name="Tang L."/>
            <person name="Weissenberger G."/>
            <person name="Zhu Y."/>
            <person name="Hemphill L."/>
            <person name="Shang Y."/>
            <person name="Youmans B."/>
            <person name="Ayvaz T."/>
            <person name="Ross M."/>
            <person name="Santibanez J."/>
            <person name="Aqrawi P."/>
            <person name="Gross S."/>
            <person name="Joshi V."/>
            <person name="Fowler G."/>
            <person name="Nazareth L."/>
            <person name="Reid J."/>
            <person name="Worley K."/>
            <person name="Petrosino J."/>
            <person name="Highlander S."/>
            <person name="Gibbs R."/>
        </authorList>
    </citation>
    <scope>NUCLEOTIDE SEQUENCE [LARGE SCALE GENOMIC DNA]</scope>
    <source>
        <strain evidence="7 8">ATCC BAA-1640</strain>
    </source>
</reference>
<name>E0NNK7_9FIRM</name>
<protein>
    <recommendedName>
        <fullName evidence="5">Putative pre-16S rRNA nuclease</fullName>
        <ecNumber evidence="5">3.1.-.-</ecNumber>
    </recommendedName>
</protein>
<dbReference type="GO" id="GO:0005829">
    <property type="term" value="C:cytosol"/>
    <property type="evidence" value="ECO:0007669"/>
    <property type="project" value="TreeGrafter"/>
</dbReference>
<evidence type="ECO:0000256" key="3">
    <source>
        <dbReference type="ARBA" id="ARBA00022722"/>
    </source>
</evidence>
<dbReference type="GO" id="GO:0016788">
    <property type="term" value="F:hydrolase activity, acting on ester bonds"/>
    <property type="evidence" value="ECO:0007669"/>
    <property type="project" value="UniProtKB-UniRule"/>
</dbReference>
<feature type="domain" description="YqgF/RNase H-like" evidence="6">
    <location>
        <begin position="2"/>
        <end position="102"/>
    </location>
</feature>
<organism evidence="7 8">
    <name type="scientific">Peptoniphilus duerdenii ATCC BAA-1640</name>
    <dbReference type="NCBI Taxonomy" id="862517"/>
    <lineage>
        <taxon>Bacteria</taxon>
        <taxon>Bacillati</taxon>
        <taxon>Bacillota</taxon>
        <taxon>Tissierellia</taxon>
        <taxon>Tissierellales</taxon>
        <taxon>Peptoniphilaceae</taxon>
        <taxon>Peptoniphilus</taxon>
    </lineage>
</organism>
<evidence type="ECO:0000256" key="5">
    <source>
        <dbReference type="HAMAP-Rule" id="MF_00651"/>
    </source>
</evidence>
<comment type="subcellular location">
    <subcellularLocation>
        <location evidence="5">Cytoplasm</location>
    </subcellularLocation>
</comment>
<dbReference type="CDD" id="cd16964">
    <property type="entry name" value="YqgF"/>
    <property type="match status" value="1"/>
</dbReference>
<dbReference type="InterPro" id="IPR012337">
    <property type="entry name" value="RNaseH-like_sf"/>
</dbReference>
<evidence type="ECO:0000313" key="7">
    <source>
        <dbReference type="EMBL" id="EFM24610.1"/>
    </source>
</evidence>
<dbReference type="HAMAP" id="MF_00651">
    <property type="entry name" value="Nuclease_YqgF"/>
    <property type="match status" value="1"/>
</dbReference>
<dbReference type="HOGENOM" id="CLU_098240_3_0_9"/>
<dbReference type="Gene3D" id="3.30.420.140">
    <property type="entry name" value="YqgF/RNase H-like domain"/>
    <property type="match status" value="1"/>
</dbReference>